<feature type="binding site" evidence="8">
    <location>
        <position position="102"/>
    </location>
    <ligand>
        <name>ATP</name>
        <dbReference type="ChEBI" id="CHEBI:30616"/>
    </ligand>
</feature>
<dbReference type="RefSeq" id="WP_194739825.1">
    <property type="nucleotide sequence ID" value="NZ_JADKYY010000012.1"/>
</dbReference>
<comment type="caution">
    <text evidence="9">The sequence shown here is derived from an EMBL/GenBank/DDBJ whole genome shotgun (WGS) entry which is preliminary data.</text>
</comment>
<feature type="binding site" evidence="8">
    <location>
        <position position="279"/>
    </location>
    <ligand>
        <name>Mg(2+)</name>
        <dbReference type="ChEBI" id="CHEBI:18420"/>
    </ligand>
</feature>
<accession>A0A930YWU7</accession>
<dbReference type="EC" id="2.7.7.108" evidence="8"/>
<keyword evidence="2 8" id="KW-0808">Transferase</keyword>
<comment type="catalytic activity">
    <reaction evidence="8">
        <text>L-histidyl-[protein] + UTP = N(tele)-(5'-uridylyl)-L-histidyl-[protein] + diphosphate</text>
        <dbReference type="Rhea" id="RHEA:83891"/>
        <dbReference type="Rhea" id="RHEA-COMP:9745"/>
        <dbReference type="Rhea" id="RHEA-COMP:20239"/>
        <dbReference type="ChEBI" id="CHEBI:29979"/>
        <dbReference type="ChEBI" id="CHEBI:33019"/>
        <dbReference type="ChEBI" id="CHEBI:46398"/>
        <dbReference type="ChEBI" id="CHEBI:233474"/>
    </reaction>
</comment>
<dbReference type="InterPro" id="IPR003846">
    <property type="entry name" value="SelO"/>
</dbReference>
<feature type="binding site" evidence="8">
    <location>
        <position position="270"/>
    </location>
    <ligand>
        <name>Mg(2+)</name>
        <dbReference type="ChEBI" id="CHEBI:18420"/>
    </ligand>
</feature>
<dbReference type="NCBIfam" id="NF000658">
    <property type="entry name" value="PRK00029.1"/>
    <property type="match status" value="1"/>
</dbReference>
<dbReference type="EC" id="2.7.7.-" evidence="8"/>
<feature type="binding site" evidence="8">
    <location>
        <position position="99"/>
    </location>
    <ligand>
        <name>ATP</name>
        <dbReference type="ChEBI" id="CHEBI:30616"/>
    </ligand>
</feature>
<dbReference type="Pfam" id="PF02696">
    <property type="entry name" value="SelO"/>
    <property type="match status" value="1"/>
</dbReference>
<name>A0A930YWU7_9FLAO</name>
<comment type="catalytic activity">
    <reaction evidence="8">
        <text>L-threonyl-[protein] + ATP = 3-O-(5'-adenylyl)-L-threonyl-[protein] + diphosphate</text>
        <dbReference type="Rhea" id="RHEA:54292"/>
        <dbReference type="Rhea" id="RHEA-COMP:11060"/>
        <dbReference type="Rhea" id="RHEA-COMP:13847"/>
        <dbReference type="ChEBI" id="CHEBI:30013"/>
        <dbReference type="ChEBI" id="CHEBI:30616"/>
        <dbReference type="ChEBI" id="CHEBI:33019"/>
        <dbReference type="ChEBI" id="CHEBI:138113"/>
        <dbReference type="EC" id="2.7.7.108"/>
    </reaction>
</comment>
<proteinExistence type="inferred from homology"/>
<evidence type="ECO:0000256" key="4">
    <source>
        <dbReference type="ARBA" id="ARBA00022723"/>
    </source>
</evidence>
<reference evidence="9" key="1">
    <citation type="submission" date="2020-11" db="EMBL/GenBank/DDBJ databases">
        <title>Genome seq and assembly of Planobacterium sp.</title>
        <authorList>
            <person name="Chhetri G."/>
        </authorList>
    </citation>
    <scope>NUCLEOTIDE SEQUENCE</scope>
    <source>
        <strain evidence="9">GCR5</strain>
    </source>
</reference>
<dbReference type="GO" id="GO:0005524">
    <property type="term" value="F:ATP binding"/>
    <property type="evidence" value="ECO:0007669"/>
    <property type="project" value="UniProtKB-UniRule"/>
</dbReference>
<feature type="active site" description="Proton acceptor" evidence="8">
    <location>
        <position position="269"/>
    </location>
</feature>
<dbReference type="AlphaFoldDB" id="A0A930YWU7"/>
<dbReference type="GO" id="GO:0070733">
    <property type="term" value="F:AMPylase activity"/>
    <property type="evidence" value="ECO:0007669"/>
    <property type="project" value="UniProtKB-EC"/>
</dbReference>
<dbReference type="GO" id="GO:0000287">
    <property type="term" value="F:magnesium ion binding"/>
    <property type="evidence" value="ECO:0007669"/>
    <property type="project" value="UniProtKB-UniRule"/>
</dbReference>
<comment type="catalytic activity">
    <reaction evidence="8">
        <text>L-tyrosyl-[protein] + ATP = O-(5'-adenylyl)-L-tyrosyl-[protein] + diphosphate</text>
        <dbReference type="Rhea" id="RHEA:54288"/>
        <dbReference type="Rhea" id="RHEA-COMP:10136"/>
        <dbReference type="Rhea" id="RHEA-COMP:13846"/>
        <dbReference type="ChEBI" id="CHEBI:30616"/>
        <dbReference type="ChEBI" id="CHEBI:33019"/>
        <dbReference type="ChEBI" id="CHEBI:46858"/>
        <dbReference type="ChEBI" id="CHEBI:83624"/>
        <dbReference type="EC" id="2.7.7.108"/>
    </reaction>
</comment>
<evidence type="ECO:0000313" key="10">
    <source>
        <dbReference type="Proteomes" id="UP000694480"/>
    </source>
</evidence>
<dbReference type="PANTHER" id="PTHR32057">
    <property type="entry name" value="PROTEIN ADENYLYLTRANSFERASE SELO, MITOCHONDRIAL"/>
    <property type="match status" value="1"/>
</dbReference>
<organism evidence="9 10">
    <name type="scientific">Planobacterium oryzisoli</name>
    <dbReference type="NCBI Taxonomy" id="2771435"/>
    <lineage>
        <taxon>Bacteria</taxon>
        <taxon>Pseudomonadati</taxon>
        <taxon>Bacteroidota</taxon>
        <taxon>Flavobacteriia</taxon>
        <taxon>Flavobacteriales</taxon>
        <taxon>Weeksellaceae</taxon>
        <taxon>Chryseobacterium group</taxon>
        <taxon>Chryseobacterium</taxon>
    </lineage>
</organism>
<evidence type="ECO:0000256" key="7">
    <source>
        <dbReference type="ARBA" id="ARBA00022842"/>
    </source>
</evidence>
<comment type="similarity">
    <text evidence="1 8">Belongs to the SELO family.</text>
</comment>
<dbReference type="GO" id="GO:0030145">
    <property type="term" value="F:manganese ion binding"/>
    <property type="evidence" value="ECO:0007669"/>
    <property type="project" value="UniProtKB-UniRule"/>
</dbReference>
<sequence length="514" mass="58178">MDLTKIKAPFLEEFPVDRSGNPMQRSITDYFGAVVPPATFDNPHLVHFNAALGEELGLGTPEKKEDYALLHAQYSAQNISPYATVYGGHQFGRWAGQLGDGRALFLGEVTSPEGIGWELQWKGAGATPFSRHADGRAVLRSTIREYLISEAMHHLGVPTTRSLSISLTGEEVVRDILYSGNPQREPGALMVRAAQSFLRFGHFEYWSALGDLPKLQQLADYVLRRYYPLVGLKGKESYEALFDQICRRTAELVVEWMRVGFTHGVLNTDNMSVLGLGIDYGPYAFLDAYDLNFTSNTTDLPGRRYAFGQQGKIAQWNLWQLANALYPLLGESKALESALDRFPEYFWKLHDSMVHRKFGFAEQSSDSAALVVSIQSFMQSHEADYTLFFYLLSEQKDEAAAMRALPAAFYRSLSQNDLTQLQHLLQRYFQLRGIQQVPRETAQKIMQETNPSYILRNYMLYNIIEEVEKGEMEGFRTAFERLQNPYQRSADSVPALRPHKYDALPGCTMLSCSS</sequence>
<evidence type="ECO:0000256" key="8">
    <source>
        <dbReference type="HAMAP-Rule" id="MF_00692"/>
    </source>
</evidence>
<dbReference type="PANTHER" id="PTHR32057:SF14">
    <property type="entry name" value="PROTEIN ADENYLYLTRANSFERASE SELO, MITOCHONDRIAL"/>
    <property type="match status" value="1"/>
</dbReference>
<keyword evidence="10" id="KW-1185">Reference proteome</keyword>
<keyword evidence="7 8" id="KW-0460">Magnesium</keyword>
<dbReference type="HAMAP" id="MF_00692">
    <property type="entry name" value="SelO"/>
    <property type="match status" value="1"/>
</dbReference>
<keyword evidence="5 8" id="KW-0547">Nucleotide-binding</keyword>
<evidence type="ECO:0000256" key="1">
    <source>
        <dbReference type="ARBA" id="ARBA00009747"/>
    </source>
</evidence>
<comment type="catalytic activity">
    <reaction evidence="8">
        <text>L-tyrosyl-[protein] + UTP = O-(5'-uridylyl)-L-tyrosyl-[protein] + diphosphate</text>
        <dbReference type="Rhea" id="RHEA:83887"/>
        <dbReference type="Rhea" id="RHEA-COMP:10136"/>
        <dbReference type="Rhea" id="RHEA-COMP:20238"/>
        <dbReference type="ChEBI" id="CHEBI:33019"/>
        <dbReference type="ChEBI" id="CHEBI:46398"/>
        <dbReference type="ChEBI" id="CHEBI:46858"/>
        <dbReference type="ChEBI" id="CHEBI:90602"/>
    </reaction>
</comment>
<evidence type="ECO:0000256" key="3">
    <source>
        <dbReference type="ARBA" id="ARBA00022695"/>
    </source>
</evidence>
<feature type="binding site" evidence="8">
    <location>
        <position position="135"/>
    </location>
    <ligand>
        <name>ATP</name>
        <dbReference type="ChEBI" id="CHEBI:30616"/>
    </ligand>
</feature>
<dbReference type="Proteomes" id="UP000694480">
    <property type="component" value="Unassembled WGS sequence"/>
</dbReference>
<evidence type="ECO:0000256" key="6">
    <source>
        <dbReference type="ARBA" id="ARBA00022840"/>
    </source>
</evidence>
<feature type="binding site" evidence="8">
    <location>
        <position position="122"/>
    </location>
    <ligand>
        <name>ATP</name>
        <dbReference type="ChEBI" id="CHEBI:30616"/>
    </ligand>
</feature>
<feature type="binding site" evidence="8">
    <location>
        <position position="199"/>
    </location>
    <ligand>
        <name>ATP</name>
        <dbReference type="ChEBI" id="CHEBI:30616"/>
    </ligand>
</feature>
<comment type="cofactor">
    <cofactor evidence="8">
        <name>Mg(2+)</name>
        <dbReference type="ChEBI" id="CHEBI:18420"/>
    </cofactor>
    <cofactor evidence="8">
        <name>Mn(2+)</name>
        <dbReference type="ChEBI" id="CHEBI:29035"/>
    </cofactor>
</comment>
<keyword evidence="6 8" id="KW-0067">ATP-binding</keyword>
<keyword evidence="3 8" id="KW-0548">Nucleotidyltransferase</keyword>
<dbReference type="EMBL" id="JADKYY010000012">
    <property type="protein sequence ID" value="MBF5027899.1"/>
    <property type="molecule type" value="Genomic_DNA"/>
</dbReference>
<keyword evidence="4 8" id="KW-0479">Metal-binding</keyword>
<evidence type="ECO:0000256" key="5">
    <source>
        <dbReference type="ARBA" id="ARBA00022741"/>
    </source>
</evidence>
<feature type="binding site" evidence="8">
    <location>
        <position position="101"/>
    </location>
    <ligand>
        <name>ATP</name>
        <dbReference type="ChEBI" id="CHEBI:30616"/>
    </ligand>
</feature>
<feature type="binding site" evidence="8">
    <location>
        <position position="192"/>
    </location>
    <ligand>
        <name>ATP</name>
        <dbReference type="ChEBI" id="CHEBI:30616"/>
    </ligand>
</feature>
<feature type="binding site" evidence="8">
    <location>
        <position position="279"/>
    </location>
    <ligand>
        <name>ATP</name>
        <dbReference type="ChEBI" id="CHEBI:30616"/>
    </ligand>
</feature>
<keyword evidence="8" id="KW-0464">Manganese</keyword>
<comment type="function">
    <text evidence="8">Nucleotidyltransferase involved in the post-translational modification of proteins. It can catalyze the addition of adenosine monophosphate (AMP) or uridine monophosphate (UMP) to a protein, resulting in modifications known as AMPylation and UMPylation.</text>
</comment>
<gene>
    <name evidence="8" type="primary">ydiU</name>
    <name evidence="8" type="synonym">selO</name>
    <name evidence="9" type="ORF">IC612_08830</name>
</gene>
<feature type="binding site" evidence="8">
    <location>
        <position position="134"/>
    </location>
    <ligand>
        <name>ATP</name>
        <dbReference type="ChEBI" id="CHEBI:30616"/>
    </ligand>
</feature>
<evidence type="ECO:0000256" key="2">
    <source>
        <dbReference type="ARBA" id="ARBA00022679"/>
    </source>
</evidence>
<evidence type="ECO:0000313" key="9">
    <source>
        <dbReference type="EMBL" id="MBF5027899.1"/>
    </source>
</evidence>
<comment type="catalytic activity">
    <reaction evidence="8">
        <text>L-seryl-[protein] + ATP = 3-O-(5'-adenylyl)-L-seryl-[protein] + diphosphate</text>
        <dbReference type="Rhea" id="RHEA:58120"/>
        <dbReference type="Rhea" id="RHEA-COMP:9863"/>
        <dbReference type="Rhea" id="RHEA-COMP:15073"/>
        <dbReference type="ChEBI" id="CHEBI:29999"/>
        <dbReference type="ChEBI" id="CHEBI:30616"/>
        <dbReference type="ChEBI" id="CHEBI:33019"/>
        <dbReference type="ChEBI" id="CHEBI:142516"/>
        <dbReference type="EC" id="2.7.7.108"/>
    </reaction>
</comment>
<comment type="catalytic activity">
    <reaction evidence="8">
        <text>L-seryl-[protein] + UTP = O-(5'-uridylyl)-L-seryl-[protein] + diphosphate</text>
        <dbReference type="Rhea" id="RHEA:64604"/>
        <dbReference type="Rhea" id="RHEA-COMP:9863"/>
        <dbReference type="Rhea" id="RHEA-COMP:16635"/>
        <dbReference type="ChEBI" id="CHEBI:29999"/>
        <dbReference type="ChEBI" id="CHEBI:33019"/>
        <dbReference type="ChEBI" id="CHEBI:46398"/>
        <dbReference type="ChEBI" id="CHEBI:156051"/>
    </reaction>
</comment>
<protein>
    <recommendedName>
        <fullName evidence="8">Protein nucleotidyltransferase YdiU</fullName>
        <ecNumber evidence="8">2.7.7.-</ecNumber>
    </recommendedName>
    <alternativeName>
        <fullName evidence="8">Protein adenylyltransferase YdiU</fullName>
        <ecNumber evidence="8">2.7.7.108</ecNumber>
    </alternativeName>
    <alternativeName>
        <fullName evidence="8">Protein uridylyltransferase YdiU</fullName>
        <ecNumber evidence="8">2.7.7.-</ecNumber>
    </alternativeName>
</protein>